<keyword evidence="1" id="KW-0812">Transmembrane</keyword>
<feature type="transmembrane region" description="Helical" evidence="1">
    <location>
        <begin position="26"/>
        <end position="46"/>
    </location>
</feature>
<evidence type="ECO:0000256" key="1">
    <source>
        <dbReference type="SAM" id="Phobius"/>
    </source>
</evidence>
<reference evidence="2" key="2">
    <citation type="submission" date="2020-09" db="EMBL/GenBank/DDBJ databases">
        <authorList>
            <person name="Sun Q."/>
            <person name="Kim S."/>
        </authorList>
    </citation>
    <scope>NUCLEOTIDE SEQUENCE</scope>
    <source>
        <strain evidence="2">KCTC 32513</strain>
    </source>
</reference>
<comment type="caution">
    <text evidence="2">The sequence shown here is derived from an EMBL/GenBank/DDBJ whole genome shotgun (WGS) entry which is preliminary data.</text>
</comment>
<sequence length="157" mass="17283">MSKLAEFSEYNFRESASRYVETLRSFARYILLGGGASLAFIANRIFQEGSNLGNNWAVKATIVFFAAAIITSGITLVLQILFSKFEADNAANTYGFLVGYRYTDDQEIGAEMTTQLKAFQGKSELFPRILFGSSCFSGILFSAGIITSVIFLFGILQ</sequence>
<organism evidence="2 3">
    <name type="scientific">Algimonas arctica</name>
    <dbReference type="NCBI Taxonomy" id="1479486"/>
    <lineage>
        <taxon>Bacteria</taxon>
        <taxon>Pseudomonadati</taxon>
        <taxon>Pseudomonadota</taxon>
        <taxon>Alphaproteobacteria</taxon>
        <taxon>Maricaulales</taxon>
        <taxon>Robiginitomaculaceae</taxon>
        <taxon>Algimonas</taxon>
    </lineage>
</organism>
<dbReference type="AlphaFoldDB" id="A0A8J3CPC2"/>
<dbReference type="RefSeq" id="WP_189494444.1">
    <property type="nucleotide sequence ID" value="NZ_BMZH01000001.1"/>
</dbReference>
<feature type="transmembrane region" description="Helical" evidence="1">
    <location>
        <begin position="129"/>
        <end position="156"/>
    </location>
</feature>
<evidence type="ECO:0000313" key="2">
    <source>
        <dbReference type="EMBL" id="GHA82459.1"/>
    </source>
</evidence>
<gene>
    <name evidence="2" type="ORF">GCM10009069_02020</name>
</gene>
<accession>A0A8J3CPC2</accession>
<evidence type="ECO:0000313" key="3">
    <source>
        <dbReference type="Proteomes" id="UP000634004"/>
    </source>
</evidence>
<keyword evidence="3" id="KW-1185">Reference proteome</keyword>
<keyword evidence="1" id="KW-0472">Membrane</keyword>
<dbReference type="EMBL" id="BMZH01000001">
    <property type="protein sequence ID" value="GHA82459.1"/>
    <property type="molecule type" value="Genomic_DNA"/>
</dbReference>
<keyword evidence="1" id="KW-1133">Transmembrane helix</keyword>
<name>A0A8J3CPC2_9PROT</name>
<feature type="transmembrane region" description="Helical" evidence="1">
    <location>
        <begin position="58"/>
        <end position="82"/>
    </location>
</feature>
<protein>
    <submittedName>
        <fullName evidence="2">Uncharacterized protein</fullName>
    </submittedName>
</protein>
<dbReference type="Proteomes" id="UP000634004">
    <property type="component" value="Unassembled WGS sequence"/>
</dbReference>
<reference evidence="2" key="1">
    <citation type="journal article" date="2014" name="Int. J. Syst. Evol. Microbiol.">
        <title>Complete genome sequence of Corynebacterium casei LMG S-19264T (=DSM 44701T), isolated from a smear-ripened cheese.</title>
        <authorList>
            <consortium name="US DOE Joint Genome Institute (JGI-PGF)"/>
            <person name="Walter F."/>
            <person name="Albersmeier A."/>
            <person name="Kalinowski J."/>
            <person name="Ruckert C."/>
        </authorList>
    </citation>
    <scope>NUCLEOTIDE SEQUENCE</scope>
    <source>
        <strain evidence="2">KCTC 32513</strain>
    </source>
</reference>
<proteinExistence type="predicted"/>